<dbReference type="Gene3D" id="2.60.40.1120">
    <property type="entry name" value="Carboxypeptidase-like, regulatory domain"/>
    <property type="match status" value="1"/>
</dbReference>
<evidence type="ECO:0000313" key="1">
    <source>
        <dbReference type="EMBL" id="KKN01434.1"/>
    </source>
</evidence>
<dbReference type="Pfam" id="PF13620">
    <property type="entry name" value="CarboxypepD_reg"/>
    <property type="match status" value="1"/>
</dbReference>
<proteinExistence type="predicted"/>
<reference evidence="1" key="1">
    <citation type="journal article" date="2015" name="Nature">
        <title>Complex archaea that bridge the gap between prokaryotes and eukaryotes.</title>
        <authorList>
            <person name="Spang A."/>
            <person name="Saw J.H."/>
            <person name="Jorgensen S.L."/>
            <person name="Zaremba-Niedzwiedzka K."/>
            <person name="Martijn J."/>
            <person name="Lind A.E."/>
            <person name="van Eijk R."/>
            <person name="Schleper C."/>
            <person name="Guy L."/>
            <person name="Ettema T.J."/>
        </authorList>
    </citation>
    <scope>NUCLEOTIDE SEQUENCE</scope>
</reference>
<dbReference type="EMBL" id="LAZR01005261">
    <property type="protein sequence ID" value="KKN01434.1"/>
    <property type="molecule type" value="Genomic_DNA"/>
</dbReference>
<comment type="caution">
    <text evidence="1">The sequence shown here is derived from an EMBL/GenBank/DDBJ whole genome shotgun (WGS) entry which is preliminary data.</text>
</comment>
<gene>
    <name evidence="1" type="ORF">LCGC14_1127780</name>
</gene>
<name>A0A0F9M6T9_9ZZZZ</name>
<dbReference type="SUPFAM" id="SSF56935">
    <property type="entry name" value="Porins"/>
    <property type="match status" value="1"/>
</dbReference>
<dbReference type="SUPFAM" id="SSF49464">
    <property type="entry name" value="Carboxypeptidase regulatory domain-like"/>
    <property type="match status" value="1"/>
</dbReference>
<dbReference type="InterPro" id="IPR008969">
    <property type="entry name" value="CarboxyPept-like_regulatory"/>
</dbReference>
<protein>
    <recommendedName>
        <fullName evidence="2">TonB-dependent receptor-like beta-barrel domain-containing protein</fullName>
    </recommendedName>
</protein>
<organism evidence="1">
    <name type="scientific">marine sediment metagenome</name>
    <dbReference type="NCBI Taxonomy" id="412755"/>
    <lineage>
        <taxon>unclassified sequences</taxon>
        <taxon>metagenomes</taxon>
        <taxon>ecological metagenomes</taxon>
    </lineage>
</organism>
<evidence type="ECO:0008006" key="2">
    <source>
        <dbReference type="Google" id="ProtNLM"/>
    </source>
</evidence>
<dbReference type="AlphaFoldDB" id="A0A0F9M6T9"/>
<accession>A0A0F9M6T9</accession>
<sequence length="930" mass="106167">MNKFPFLLTFVILCLILNLKILADDYGNLWGLIVNENQNPLQDVRISISMKEKDFEKTLLSDTSGLYMICGLPLGCYKIRFEAQGYKSHIQERVFLEPSQSLYIKVILSSKEKKDKSSSKVLLLDYSNSLHQTILDKFQIQESPSAHNVWSLVENQDLSATTNRIDVGGLWGSTPALFSSRGGSSWTQNIYLLNGLDVTDPYWTGTPLFFPDFYALHYTQLINAGHPSSALSPGAYFNLLTQEGTGQYHGGISAFYINKKFQSSNISPALESEGIFDSHSFNYSMDSNVYFSGPLIPEKLFLFTSLSTFHLSRDLADFEQEDKSSVYSGLVNLEYRYSESTLRFLWTGQIITYPTYGAERYIPFSTTSERRDNYNVFQATWYSRIQDNHFIKAGLCFVNGNIRSGFQEGTSRQHGLEIFKNIPSGTAPLANRDTRNSLTFLIKGESLIPYFLKANHRFQYGFQLQHWFSSSQKEIAENLHLRFFEGESLEIVKYNTPVHHRESAINLNLFAQDSITFSTFISFYFGIHLASSHGWIPSQNPDPSFDEDFTRGKSKINWFNISPRIGFIFPLSKAKTSAFKISVARYYFTLPLYLLTYGNSNALGGLVYTWNDLNNDKQYQEGEANTLIRREGPFFSKIDPSLKRPHTDELTLSFTRTFGSNWHLSISGFLRKSRNLIETINTGVPFSAFEPMEFFDIGDDRIPDSHDDLSFTIYNQRAETLGQDLFLLTNPDSENRKSRYEGLDVTLIKKYSSRFTFFLSSTATTAVGTTSPGNTAWENDDGVIGSLYDNPNTLINTKGRMHFDRGYTGRIGMNFLALFGIRIGCIVKYYDGQPFARKIIVSGMNQGPFYIQAHRRGVSRYEYNRTVDIRLEKTLNFGKTKLKIILDGFNIINRGLATEENEWTGPEYPLRLATEIQSPRVFRLGFVYEF</sequence>